<keyword evidence="2" id="KW-0964">Secreted</keyword>
<evidence type="ECO:0000256" key="3">
    <source>
        <dbReference type="SAM" id="MobiDB-lite"/>
    </source>
</evidence>
<evidence type="ECO:0000313" key="5">
    <source>
        <dbReference type="EMBL" id="CPV68601.1"/>
    </source>
</evidence>
<dbReference type="AlphaFoldDB" id="A0A0U0ZU08"/>
<evidence type="ECO:0000256" key="4">
    <source>
        <dbReference type="SAM" id="Phobius"/>
    </source>
</evidence>
<evidence type="ECO:0000256" key="2">
    <source>
        <dbReference type="ARBA" id="ARBA00022525"/>
    </source>
</evidence>
<feature type="transmembrane region" description="Helical" evidence="4">
    <location>
        <begin position="62"/>
        <end position="83"/>
    </location>
</feature>
<dbReference type="GO" id="GO:0005576">
    <property type="term" value="C:extracellular region"/>
    <property type="evidence" value="ECO:0007669"/>
    <property type="project" value="UniProtKB-SubCell"/>
</dbReference>
<dbReference type="SUPFAM" id="SSF53474">
    <property type="entry name" value="alpha/beta-Hydrolases"/>
    <property type="match status" value="1"/>
</dbReference>
<dbReference type="GO" id="GO:0016747">
    <property type="term" value="F:acyltransferase activity, transferring groups other than amino-acyl groups"/>
    <property type="evidence" value="ECO:0007669"/>
    <property type="project" value="TreeGrafter"/>
</dbReference>
<feature type="transmembrane region" description="Helical" evidence="4">
    <location>
        <begin position="127"/>
        <end position="147"/>
    </location>
</feature>
<comment type="subcellular location">
    <subcellularLocation>
        <location evidence="1">Secreted</location>
    </subcellularLocation>
</comment>
<proteinExistence type="predicted"/>
<gene>
    <name evidence="5" type="ORF">ERS075579_04420</name>
</gene>
<sequence length="475" mass="50786">MPPTTPSPPPAPTPIPQLPANDFHQYSHGVSALGGWFPIAVQVLAVVVLLVVIGWRNRRWRLLWVPVSVAFGALGALAAWMYMNSEGLASDPAPFRLWLWIGVFATSVAVAAVGFRSARWWRRGVSLLAIPLTLLAALVALNTWVGYYPTVQAAWGAISAGPLPNEVDMSDLAGLRNSNPATGKLVPVDIPADASGFKHRGEYVYLPPAWFAGETPPRLPVVMMIAGEFNTPADWVRTGNATKMIDDYAASHAGQAPIFVFVDVAGSFNNDTECVNGPRGNAADHLTEDVRPYVVSEFDSSPDPANWAVVGWSMGGTCAVDLMVMHPDLFSTFVDIAGDHGPTAGTKQQTIDRLYGGDAAQWDAFDPRTVMAKHGPYTGVTGWFEDAIPPADAKKPSGPKRPTADTPTGIGGHDDVTDDDREGAAQDLCAAAQRVQISCSIHQMISGHTWQFASRTFSDALPWLAAQIRTPGAAG</sequence>
<evidence type="ECO:0008006" key="7">
    <source>
        <dbReference type="Google" id="ProtNLM"/>
    </source>
</evidence>
<dbReference type="Gene3D" id="3.40.50.1820">
    <property type="entry name" value="alpha/beta hydrolase"/>
    <property type="match status" value="1"/>
</dbReference>
<name>A0A0U0ZU08_9MYCO</name>
<keyword evidence="4" id="KW-0472">Membrane</keyword>
<dbReference type="InterPro" id="IPR050583">
    <property type="entry name" value="Mycobacterial_A85_antigen"/>
</dbReference>
<dbReference type="RefSeq" id="WP_079262001.1">
    <property type="nucleotide sequence ID" value="NZ_CSWP01000011.1"/>
</dbReference>
<accession>A0A0U0ZU08</accession>
<organism evidence="5 6">
    <name type="scientific">Mycobacteroides abscessus</name>
    <dbReference type="NCBI Taxonomy" id="36809"/>
    <lineage>
        <taxon>Bacteria</taxon>
        <taxon>Bacillati</taxon>
        <taxon>Actinomycetota</taxon>
        <taxon>Actinomycetes</taxon>
        <taxon>Mycobacteriales</taxon>
        <taxon>Mycobacteriaceae</taxon>
        <taxon>Mycobacteroides</taxon>
    </lineage>
</organism>
<dbReference type="EMBL" id="CSWP01000011">
    <property type="protein sequence ID" value="CPV68601.1"/>
    <property type="molecule type" value="Genomic_DNA"/>
</dbReference>
<evidence type="ECO:0000313" key="6">
    <source>
        <dbReference type="Proteomes" id="UP000045782"/>
    </source>
</evidence>
<reference evidence="5 6" key="1">
    <citation type="submission" date="2015-03" db="EMBL/GenBank/DDBJ databases">
        <authorList>
            <person name="Murphy D."/>
        </authorList>
    </citation>
    <scope>NUCLEOTIDE SEQUENCE [LARGE SCALE GENOMIC DNA]</scope>
    <source>
        <strain evidence="5 6">PAP088</strain>
    </source>
</reference>
<dbReference type="PANTHER" id="PTHR48098:SF1">
    <property type="entry name" value="DIACYLGLYCEROL ACYLTRANSFERASE_MYCOLYLTRANSFERASE AG85A"/>
    <property type="match status" value="1"/>
</dbReference>
<dbReference type="PANTHER" id="PTHR48098">
    <property type="entry name" value="ENTEROCHELIN ESTERASE-RELATED"/>
    <property type="match status" value="1"/>
</dbReference>
<dbReference type="Pfam" id="PF00756">
    <property type="entry name" value="Esterase"/>
    <property type="match status" value="1"/>
</dbReference>
<feature type="transmembrane region" description="Helical" evidence="4">
    <location>
        <begin position="95"/>
        <end position="115"/>
    </location>
</feature>
<evidence type="ECO:0000256" key="1">
    <source>
        <dbReference type="ARBA" id="ARBA00004613"/>
    </source>
</evidence>
<dbReference type="InterPro" id="IPR000801">
    <property type="entry name" value="Esterase-like"/>
</dbReference>
<keyword evidence="4" id="KW-1133">Transmembrane helix</keyword>
<protein>
    <recommendedName>
        <fullName evidence="7">Esterase family protein</fullName>
    </recommendedName>
</protein>
<keyword evidence="4" id="KW-0812">Transmembrane</keyword>
<feature type="transmembrane region" description="Helical" evidence="4">
    <location>
        <begin position="36"/>
        <end position="55"/>
    </location>
</feature>
<dbReference type="InterPro" id="IPR029058">
    <property type="entry name" value="AB_hydrolase_fold"/>
</dbReference>
<feature type="region of interest" description="Disordered" evidence="3">
    <location>
        <begin position="388"/>
        <end position="420"/>
    </location>
</feature>
<dbReference type="Proteomes" id="UP000045782">
    <property type="component" value="Unassembled WGS sequence"/>
</dbReference>